<protein>
    <submittedName>
        <fullName evidence="1">Uncharacterized protein</fullName>
    </submittedName>
</protein>
<dbReference type="EMBL" id="DSKY01000022">
    <property type="protein sequence ID" value="HDY59960.1"/>
    <property type="molecule type" value="Genomic_DNA"/>
</dbReference>
<organism evidence="1">
    <name type="scientific">candidate division WOR-3 bacterium</name>
    <dbReference type="NCBI Taxonomy" id="2052148"/>
    <lineage>
        <taxon>Bacteria</taxon>
        <taxon>Bacteria division WOR-3</taxon>
    </lineage>
</organism>
<sequence length="260" mass="30275">MPIKQITPKDGIWTGHVIAYGHYIKPPYKIEVRDTIVLINNVQVYLALKTPGMIEKDAETKANQDSVYEEKLQKLILDSQELYRRITKENTLEIAMDTVVKIFKNSGMCDIVQIRSNRSIKIFPKSKRVGFIISYHTFQEIEEFKKCNPTTSEEAREQSIENLRKMGGPVGPSEWATYISKKMKEDLIRGDLVVVNKSGIWPVAYGREIKQIAKVLKDEHLSKQEKINHPSKFLSYETKYMVIVNYNQKEWQTLFKEEEK</sequence>
<name>A0A7V0Z7F1_UNCW3</name>
<accession>A0A7V0Z7F1</accession>
<evidence type="ECO:0000313" key="1">
    <source>
        <dbReference type="EMBL" id="HDY59960.1"/>
    </source>
</evidence>
<proteinExistence type="predicted"/>
<dbReference type="AlphaFoldDB" id="A0A7V0Z7F1"/>
<comment type="caution">
    <text evidence="1">The sequence shown here is derived from an EMBL/GenBank/DDBJ whole genome shotgun (WGS) entry which is preliminary data.</text>
</comment>
<reference evidence="1" key="1">
    <citation type="journal article" date="2020" name="mSystems">
        <title>Genome- and Community-Level Interaction Insights into Carbon Utilization and Element Cycling Functions of Hydrothermarchaeota in Hydrothermal Sediment.</title>
        <authorList>
            <person name="Zhou Z."/>
            <person name="Liu Y."/>
            <person name="Xu W."/>
            <person name="Pan J."/>
            <person name="Luo Z.H."/>
            <person name="Li M."/>
        </authorList>
    </citation>
    <scope>NUCLEOTIDE SEQUENCE [LARGE SCALE GENOMIC DNA]</scope>
    <source>
        <strain evidence="1">SpSt-258</strain>
    </source>
</reference>
<gene>
    <name evidence="1" type="ORF">ENP86_10520</name>
</gene>